<proteinExistence type="predicted"/>
<dbReference type="STRING" id="1797580.A2Z61_00230"/>
<reference evidence="2 3" key="1">
    <citation type="journal article" date="2016" name="Nat. Commun.">
        <title>Thousands of microbial genomes shed light on interconnected biogeochemical processes in an aquifer system.</title>
        <authorList>
            <person name="Anantharaman K."/>
            <person name="Brown C.T."/>
            <person name="Hug L.A."/>
            <person name="Sharon I."/>
            <person name="Castelle C.J."/>
            <person name="Probst A.J."/>
            <person name="Thomas B.C."/>
            <person name="Singh A."/>
            <person name="Wilkins M.J."/>
            <person name="Karaoz U."/>
            <person name="Brodie E.L."/>
            <person name="Williams K.H."/>
            <person name="Hubbard S.S."/>
            <person name="Banfield J.F."/>
        </authorList>
    </citation>
    <scope>NUCLEOTIDE SEQUENCE [LARGE SCALE GENOMIC DNA]</scope>
</reference>
<evidence type="ECO:0000313" key="3">
    <source>
        <dbReference type="Proteomes" id="UP000186029"/>
    </source>
</evidence>
<keyword evidence="1" id="KW-1133">Transmembrane helix</keyword>
<accession>A0A1F5EH59</accession>
<dbReference type="Proteomes" id="UP000186029">
    <property type="component" value="Unassembled WGS sequence"/>
</dbReference>
<keyword evidence="1" id="KW-0812">Transmembrane</keyword>
<gene>
    <name evidence="2" type="ORF">A2Z61_00230</name>
</gene>
<sequence length="175" mass="20056">MLSQEDKKIARKEHRLRVTTVSLLFSFFTILIAIVFLMPSYFISESKKYAAIKYSEVIKKSIMEKEENASNDILFVIKEKLNLLALDKEDSSLKNIFEIIISDKPDGVMINGLSYNKLSNNQAVVIVGKANKRENLLMFKKLLEQETLFTEIFLPVSDFVSDSDIEFTIKISGNF</sequence>
<name>A0A1F5EH59_9BACT</name>
<keyword evidence="1" id="KW-0472">Membrane</keyword>
<protein>
    <submittedName>
        <fullName evidence="2">Uncharacterized protein</fullName>
    </submittedName>
</protein>
<dbReference type="EMBL" id="MFAC01000029">
    <property type="protein sequence ID" value="OGD66544.1"/>
    <property type="molecule type" value="Genomic_DNA"/>
</dbReference>
<evidence type="ECO:0000256" key="1">
    <source>
        <dbReference type="SAM" id="Phobius"/>
    </source>
</evidence>
<feature type="transmembrane region" description="Helical" evidence="1">
    <location>
        <begin position="21"/>
        <end position="43"/>
    </location>
</feature>
<comment type="caution">
    <text evidence="2">The sequence shown here is derived from an EMBL/GenBank/DDBJ whole genome shotgun (WGS) entry which is preliminary data.</text>
</comment>
<evidence type="ECO:0000313" key="2">
    <source>
        <dbReference type="EMBL" id="OGD66544.1"/>
    </source>
</evidence>
<organism evidence="2 3">
    <name type="scientific">Candidatus Campbellbacteria bacterium RIFCSPLOWO2_02_35_12</name>
    <dbReference type="NCBI Taxonomy" id="1797580"/>
    <lineage>
        <taxon>Bacteria</taxon>
        <taxon>Candidatus Campbelliibacteriota</taxon>
    </lineage>
</organism>
<dbReference type="AlphaFoldDB" id="A0A1F5EH59"/>